<sequence>MNLPEVFPDRATSLRPPSVDRILAWPVLSRLSAIHGRSLVLDSVRAGLEQWREVDAPFDATAFTEGVEQRVLAMVAPSIRPVYNLTGTVLHTNLGRAPLPREAIEAMVAVAAGATNLEFDLDKGKRGDRDDHVEAWVCRHTGAEAATVVNNNAAAVLLTLNSLALRREVVVSRGELIEIGGAFRLPDIMARAGCKLREVGTTNRTHPGDFGEAVSSKTAALMKAYTSNYRIEGFTAEVEEPALADIAREYGLPLVVDLGSGSLIDMTALGLPREPTVRETLEKGADVVTFSGDKLLGGPQAGIIAGRADLIRRIRKNPLKRALRCDKQTLAALEAVLRLYSNPDSVAERVPALRLLTRPESAIHQTAGDIAGPLALWVGADWEVAVTPAKSQIGSGSLPLDLLASAAVRLTPLTGNKRQRGRQLKALSARLRRLPVPVVGRISEDALLLDCRCLEDSAPFIAQLDVAESEP</sequence>
<dbReference type="Pfam" id="PF12390">
    <property type="entry name" value="Se-cys_synth_N"/>
    <property type="match status" value="1"/>
</dbReference>
<evidence type="ECO:0000313" key="11">
    <source>
        <dbReference type="EMBL" id="SFR56935.1"/>
    </source>
</evidence>
<evidence type="ECO:0000256" key="1">
    <source>
        <dbReference type="ARBA" id="ARBA00001933"/>
    </source>
</evidence>
<comment type="subcellular location">
    <subcellularLocation>
        <location evidence="8">Cytoplasm</location>
    </subcellularLocation>
</comment>
<dbReference type="GO" id="GO:0001717">
    <property type="term" value="P:conversion of seryl-tRNAsec to selenocys-tRNAsec"/>
    <property type="evidence" value="ECO:0007669"/>
    <property type="project" value="UniProtKB-UniRule"/>
</dbReference>
<comment type="catalytic activity">
    <reaction evidence="8">
        <text>L-seryl-tRNA(Sec) + selenophosphate + H(+) = L-selenocysteinyl-tRNA(Sec) + phosphate</text>
        <dbReference type="Rhea" id="RHEA:22728"/>
        <dbReference type="Rhea" id="RHEA-COMP:9742"/>
        <dbReference type="Rhea" id="RHEA-COMP:9743"/>
        <dbReference type="ChEBI" id="CHEBI:15378"/>
        <dbReference type="ChEBI" id="CHEBI:16144"/>
        <dbReference type="ChEBI" id="CHEBI:43474"/>
        <dbReference type="ChEBI" id="CHEBI:78533"/>
        <dbReference type="ChEBI" id="CHEBI:78573"/>
        <dbReference type="EC" id="2.9.1.1"/>
    </reaction>
</comment>
<dbReference type="STRING" id="650891.SAMN05216203_1438"/>
<comment type="similarity">
    <text evidence="7 8">Belongs to the SelA family.</text>
</comment>
<dbReference type="Pfam" id="PF03841">
    <property type="entry name" value="SelA"/>
    <property type="match status" value="1"/>
</dbReference>
<dbReference type="Gene3D" id="3.40.640.10">
    <property type="entry name" value="Type I PLP-dependent aspartate aminotransferase-like (Major domain)"/>
    <property type="match status" value="1"/>
</dbReference>
<dbReference type="RefSeq" id="WP_092013427.1">
    <property type="nucleotide sequence ID" value="NZ_FOYW01000001.1"/>
</dbReference>
<comment type="cofactor">
    <cofactor evidence="1 8 9">
        <name>pyridoxal 5'-phosphate</name>
        <dbReference type="ChEBI" id="CHEBI:597326"/>
    </cofactor>
</comment>
<dbReference type="InterPro" id="IPR015424">
    <property type="entry name" value="PyrdxlP-dep_Trfase"/>
</dbReference>
<comment type="pathway">
    <text evidence="8">Aminoacyl-tRNA biosynthesis; selenocysteinyl-tRNA(Sec) biosynthesis; selenocysteinyl-tRNA(Sec) from L-seryl-tRNA(Sec) (bacterial route): step 1/1.</text>
</comment>
<dbReference type="PANTHER" id="PTHR32328:SF0">
    <property type="entry name" value="L-SERYL-TRNA(SEC) SELENIUM TRANSFERASE"/>
    <property type="match status" value="1"/>
</dbReference>
<dbReference type="InterPro" id="IPR004534">
    <property type="entry name" value="SelA_trans"/>
</dbReference>
<proteinExistence type="inferred from homology"/>
<gene>
    <name evidence="8" type="primary">selA</name>
    <name evidence="11" type="ORF">SAMN05216203_1438</name>
</gene>
<dbReference type="GO" id="GO:0001514">
    <property type="term" value="P:selenocysteine incorporation"/>
    <property type="evidence" value="ECO:0007669"/>
    <property type="project" value="UniProtKB-UniRule"/>
</dbReference>
<dbReference type="NCBIfam" id="TIGR00474">
    <property type="entry name" value="selA"/>
    <property type="match status" value="1"/>
</dbReference>
<dbReference type="UniPathway" id="UPA00906">
    <property type="reaction ID" value="UER00896"/>
</dbReference>
<dbReference type="Proteomes" id="UP000198644">
    <property type="component" value="Unassembled WGS sequence"/>
</dbReference>
<evidence type="ECO:0000256" key="7">
    <source>
        <dbReference type="ARBA" id="ARBA00044507"/>
    </source>
</evidence>
<evidence type="ECO:0000256" key="9">
    <source>
        <dbReference type="PIRSR" id="PIRSR618319-50"/>
    </source>
</evidence>
<feature type="modified residue" description="N6-(pyridoxal phosphate)lysine" evidence="8 9">
    <location>
        <position position="294"/>
    </location>
</feature>
<dbReference type="PANTHER" id="PTHR32328">
    <property type="entry name" value="L-SERYL-TRNA(SEC) SELENIUM TRANSFERASE"/>
    <property type="match status" value="1"/>
</dbReference>
<evidence type="ECO:0000256" key="3">
    <source>
        <dbReference type="ARBA" id="ARBA00022679"/>
    </source>
</evidence>
<dbReference type="SUPFAM" id="SSF53383">
    <property type="entry name" value="PLP-dependent transferases"/>
    <property type="match status" value="1"/>
</dbReference>
<keyword evidence="12" id="KW-1185">Reference proteome</keyword>
<dbReference type="EC" id="2.9.1.1" evidence="8"/>
<protein>
    <recommendedName>
        <fullName evidence="8">L-seryl-tRNA(Sec) selenium transferase</fullName>
        <ecNumber evidence="8">2.9.1.1</ecNumber>
    </recommendedName>
    <alternativeName>
        <fullName evidence="8">Selenocysteine synthase</fullName>
        <shortName evidence="8">Sec synthase</shortName>
    </alternativeName>
    <alternativeName>
        <fullName evidence="8">Selenocysteinyl-tRNA(Sec) synthase</fullName>
    </alternativeName>
</protein>
<evidence type="ECO:0000313" key="12">
    <source>
        <dbReference type="Proteomes" id="UP000198644"/>
    </source>
</evidence>
<dbReference type="GO" id="GO:0004125">
    <property type="term" value="F:L-seryl-tRNA(Sec) selenium transferase activity"/>
    <property type="evidence" value="ECO:0007669"/>
    <property type="project" value="UniProtKB-UniRule"/>
</dbReference>
<dbReference type="HAMAP" id="MF_00423">
    <property type="entry name" value="SelA"/>
    <property type="match status" value="1"/>
</dbReference>
<dbReference type="InterPro" id="IPR015421">
    <property type="entry name" value="PyrdxlP-dep_Trfase_major"/>
</dbReference>
<keyword evidence="3 8" id="KW-0808">Transferase</keyword>
<dbReference type="GO" id="GO:0005737">
    <property type="term" value="C:cytoplasm"/>
    <property type="evidence" value="ECO:0007669"/>
    <property type="project" value="UniProtKB-SubCell"/>
</dbReference>
<accession>A0A1I6HR69</accession>
<keyword evidence="2 8" id="KW-0963">Cytoplasm</keyword>
<keyword evidence="4 8" id="KW-0663">Pyridoxal phosphate</keyword>
<dbReference type="InterPro" id="IPR018319">
    <property type="entry name" value="SelA-like"/>
</dbReference>
<reference evidence="11 12" key="1">
    <citation type="submission" date="2016-10" db="EMBL/GenBank/DDBJ databases">
        <authorList>
            <person name="de Groot N.N."/>
        </authorList>
    </citation>
    <scope>NUCLEOTIDE SEQUENCE [LARGE SCALE GENOMIC DNA]</scope>
    <source>
        <strain evidence="11 12">CGMCC 1.9167</strain>
    </source>
</reference>
<dbReference type="EMBL" id="FOYW01000001">
    <property type="protein sequence ID" value="SFR56935.1"/>
    <property type="molecule type" value="Genomic_DNA"/>
</dbReference>
<keyword evidence="5 8" id="KW-0648">Protein biosynthesis</keyword>
<keyword evidence="6 8" id="KW-0711">Selenium</keyword>
<evidence type="ECO:0000256" key="2">
    <source>
        <dbReference type="ARBA" id="ARBA00022490"/>
    </source>
</evidence>
<dbReference type="InterPro" id="IPR025862">
    <property type="entry name" value="SelA_trans_N_dom"/>
</dbReference>
<evidence type="ECO:0000256" key="6">
    <source>
        <dbReference type="ARBA" id="ARBA00023266"/>
    </source>
</evidence>
<comment type="function">
    <text evidence="8">Converts seryl-tRNA(Sec) to selenocysteinyl-tRNA(Sec) required for selenoprotein biosynthesis.</text>
</comment>
<organism evidence="11 12">
    <name type="scientific">Marinobacter daqiaonensis</name>
    <dbReference type="NCBI Taxonomy" id="650891"/>
    <lineage>
        <taxon>Bacteria</taxon>
        <taxon>Pseudomonadati</taxon>
        <taxon>Pseudomonadota</taxon>
        <taxon>Gammaproteobacteria</taxon>
        <taxon>Pseudomonadales</taxon>
        <taxon>Marinobacteraceae</taxon>
        <taxon>Marinobacter</taxon>
    </lineage>
</organism>
<name>A0A1I6HR69_9GAMM</name>
<evidence type="ECO:0000256" key="4">
    <source>
        <dbReference type="ARBA" id="ARBA00022898"/>
    </source>
</evidence>
<dbReference type="OrthoDB" id="9787096at2"/>
<dbReference type="Gene3D" id="3.90.1150.180">
    <property type="match status" value="1"/>
</dbReference>
<dbReference type="AlphaFoldDB" id="A0A1I6HR69"/>
<feature type="domain" description="L-seryl-tRNA selenium transferase N-terminal" evidence="10">
    <location>
        <begin position="17"/>
        <end position="52"/>
    </location>
</feature>
<evidence type="ECO:0000259" key="10">
    <source>
        <dbReference type="Pfam" id="PF12390"/>
    </source>
</evidence>
<evidence type="ECO:0000256" key="8">
    <source>
        <dbReference type="HAMAP-Rule" id="MF_00423"/>
    </source>
</evidence>
<evidence type="ECO:0000256" key="5">
    <source>
        <dbReference type="ARBA" id="ARBA00022917"/>
    </source>
</evidence>